<dbReference type="AlphaFoldDB" id="A0A6J4JBQ7"/>
<reference evidence="1" key="1">
    <citation type="submission" date="2020-02" db="EMBL/GenBank/DDBJ databases">
        <authorList>
            <person name="Meier V. D."/>
        </authorList>
    </citation>
    <scope>NUCLEOTIDE SEQUENCE</scope>
    <source>
        <strain evidence="1">AVDCRST_MAG93</strain>
    </source>
</reference>
<dbReference type="EMBL" id="CADCTR010000925">
    <property type="protein sequence ID" value="CAA9272384.1"/>
    <property type="molecule type" value="Genomic_DNA"/>
</dbReference>
<sequence length="62" mass="6678">MYFCRPCSGLCAIVTLFAIIPNSNGCANKDLRRRVGWSDSCAANTLNKMLIEVAAIVAVADE</sequence>
<protein>
    <submittedName>
        <fullName evidence="1">Uncharacterized protein</fullName>
    </submittedName>
</protein>
<evidence type="ECO:0000313" key="1">
    <source>
        <dbReference type="EMBL" id="CAA9272384.1"/>
    </source>
</evidence>
<accession>A0A6J4JBQ7</accession>
<organism evidence="1">
    <name type="scientific">uncultured Chloroflexia bacterium</name>
    <dbReference type="NCBI Taxonomy" id="1672391"/>
    <lineage>
        <taxon>Bacteria</taxon>
        <taxon>Bacillati</taxon>
        <taxon>Chloroflexota</taxon>
        <taxon>Chloroflexia</taxon>
        <taxon>environmental samples</taxon>
    </lineage>
</organism>
<proteinExistence type="predicted"/>
<gene>
    <name evidence="1" type="ORF">AVDCRST_MAG93-2697</name>
</gene>
<name>A0A6J4JBQ7_9CHLR</name>